<dbReference type="EC" id="2.3.2.27" evidence="7"/>
<dbReference type="GO" id="GO:0061630">
    <property type="term" value="F:ubiquitin protein ligase activity"/>
    <property type="evidence" value="ECO:0007669"/>
    <property type="project" value="UniProtKB-EC"/>
</dbReference>
<dbReference type="InterPro" id="IPR001841">
    <property type="entry name" value="Znf_RING"/>
</dbReference>
<dbReference type="Gene3D" id="3.30.40.10">
    <property type="entry name" value="Zinc/RING finger domain, C3HC4 (zinc finger)"/>
    <property type="match status" value="1"/>
</dbReference>
<dbReference type="SMART" id="SM00184">
    <property type="entry name" value="RING"/>
    <property type="match status" value="1"/>
</dbReference>
<dbReference type="Pfam" id="PF15227">
    <property type="entry name" value="zf-C3HC4_4"/>
    <property type="match status" value="1"/>
</dbReference>
<dbReference type="PROSITE" id="PS50089">
    <property type="entry name" value="ZF_RING_2"/>
    <property type="match status" value="1"/>
</dbReference>
<keyword evidence="7" id="KW-0012">Acyltransferase</keyword>
<dbReference type="PANTHER" id="PTHR23327:SF51">
    <property type="entry name" value="TRANSCRIPTIONAL REGULATOR OF YEAST FORM ADHERENCE 3"/>
    <property type="match status" value="1"/>
</dbReference>
<reference evidence="7 8" key="1">
    <citation type="submission" date="2024-05" db="EMBL/GenBank/DDBJ databases">
        <title>A draft genome resource for the thread blight pathogen Marasmius tenuissimus strain MS-2.</title>
        <authorList>
            <person name="Yulfo-Soto G.E."/>
            <person name="Baruah I.K."/>
            <person name="Amoako-Attah I."/>
            <person name="Bukari Y."/>
            <person name="Meinhardt L.W."/>
            <person name="Bailey B.A."/>
            <person name="Cohen S.P."/>
        </authorList>
    </citation>
    <scope>NUCLEOTIDE SEQUENCE [LARGE SCALE GENOMIC DNA]</scope>
    <source>
        <strain evidence="7 8">MS-2</strain>
    </source>
</reference>
<organism evidence="7 8">
    <name type="scientific">Marasmius tenuissimus</name>
    <dbReference type="NCBI Taxonomy" id="585030"/>
    <lineage>
        <taxon>Eukaryota</taxon>
        <taxon>Fungi</taxon>
        <taxon>Dikarya</taxon>
        <taxon>Basidiomycota</taxon>
        <taxon>Agaricomycotina</taxon>
        <taxon>Agaricomycetes</taxon>
        <taxon>Agaricomycetidae</taxon>
        <taxon>Agaricales</taxon>
        <taxon>Marasmiineae</taxon>
        <taxon>Marasmiaceae</taxon>
        <taxon>Marasmius</taxon>
    </lineage>
</organism>
<evidence type="ECO:0000313" key="8">
    <source>
        <dbReference type="Proteomes" id="UP001437256"/>
    </source>
</evidence>
<dbReference type="Proteomes" id="UP001437256">
    <property type="component" value="Unassembled WGS sequence"/>
</dbReference>
<sequence length="250" mass="28160">MASTGSPRSHKRKNPYPQPSLSGLITPPSTPKHTYNLRSQDAPSSPLYAETPSAEQPDSETPLVTPETPDQALEGRPAERSRLCVKLKSSCMEEKNCLKKENKLLQGFRKIAKIAMRAQKLKDKSHAHQAFVDQQRSRFTCTICDRLFVAPQTLDCGHTFCGGCLSKHRSEAESDRVVCPRQDCGQKIIFGPFSNNALGAAVKQFAEAQKLMFQEQDWSPGRHLQQRPRPWICTSFRFELSLREGVRSYL</sequence>
<feature type="domain" description="RING-type" evidence="6">
    <location>
        <begin position="141"/>
        <end position="180"/>
    </location>
</feature>
<keyword evidence="1" id="KW-0479">Metal-binding</keyword>
<dbReference type="InterPro" id="IPR013083">
    <property type="entry name" value="Znf_RING/FYVE/PHD"/>
</dbReference>
<keyword evidence="8" id="KW-1185">Reference proteome</keyword>
<dbReference type="SUPFAM" id="SSF57850">
    <property type="entry name" value="RING/U-box"/>
    <property type="match status" value="1"/>
</dbReference>
<gene>
    <name evidence="7" type="primary">TRIM31_1</name>
    <name evidence="7" type="ORF">AAF712_008527</name>
</gene>
<keyword evidence="3" id="KW-0862">Zinc</keyword>
<evidence type="ECO:0000256" key="5">
    <source>
        <dbReference type="SAM" id="MobiDB-lite"/>
    </source>
</evidence>
<protein>
    <submittedName>
        <fullName evidence="7">Negative regulation of viral entry into host cell</fullName>
        <ecNumber evidence="7">2.3.2.27</ecNumber>
    </submittedName>
</protein>
<dbReference type="InterPro" id="IPR017907">
    <property type="entry name" value="Znf_RING_CS"/>
</dbReference>
<dbReference type="PANTHER" id="PTHR23327">
    <property type="entry name" value="RING FINGER PROTEIN 127"/>
    <property type="match status" value="1"/>
</dbReference>
<evidence type="ECO:0000256" key="3">
    <source>
        <dbReference type="ARBA" id="ARBA00022833"/>
    </source>
</evidence>
<evidence type="ECO:0000313" key="7">
    <source>
        <dbReference type="EMBL" id="KAL0064582.1"/>
    </source>
</evidence>
<comment type="caution">
    <text evidence="7">The sequence shown here is derived from an EMBL/GenBank/DDBJ whole genome shotgun (WGS) entry which is preliminary data.</text>
</comment>
<evidence type="ECO:0000256" key="2">
    <source>
        <dbReference type="ARBA" id="ARBA00022771"/>
    </source>
</evidence>
<keyword evidence="7" id="KW-0808">Transferase</keyword>
<dbReference type="PROSITE" id="PS00518">
    <property type="entry name" value="ZF_RING_1"/>
    <property type="match status" value="1"/>
</dbReference>
<accession>A0ABR2ZU41</accession>
<feature type="compositionally biased region" description="Polar residues" evidence="5">
    <location>
        <begin position="31"/>
        <end position="43"/>
    </location>
</feature>
<name>A0ABR2ZU41_9AGAR</name>
<evidence type="ECO:0000256" key="1">
    <source>
        <dbReference type="ARBA" id="ARBA00022723"/>
    </source>
</evidence>
<keyword evidence="2 4" id="KW-0863">Zinc-finger</keyword>
<dbReference type="EMBL" id="JBBXMP010000060">
    <property type="protein sequence ID" value="KAL0064582.1"/>
    <property type="molecule type" value="Genomic_DNA"/>
</dbReference>
<feature type="region of interest" description="Disordered" evidence="5">
    <location>
        <begin position="1"/>
        <end position="79"/>
    </location>
</feature>
<proteinExistence type="predicted"/>
<evidence type="ECO:0000256" key="4">
    <source>
        <dbReference type="PROSITE-ProRule" id="PRU00175"/>
    </source>
</evidence>
<evidence type="ECO:0000259" key="6">
    <source>
        <dbReference type="PROSITE" id="PS50089"/>
    </source>
</evidence>